<dbReference type="SUPFAM" id="SSF53335">
    <property type="entry name" value="S-adenosyl-L-methionine-dependent methyltransferases"/>
    <property type="match status" value="1"/>
</dbReference>
<evidence type="ECO:0000256" key="6">
    <source>
        <dbReference type="ARBA" id="ARBA00022603"/>
    </source>
</evidence>
<evidence type="ECO:0000256" key="10">
    <source>
        <dbReference type="ARBA" id="ARBA00030399"/>
    </source>
</evidence>
<evidence type="ECO:0000256" key="14">
    <source>
        <dbReference type="SAM" id="Coils"/>
    </source>
</evidence>
<proteinExistence type="inferred from homology"/>
<evidence type="ECO:0000256" key="7">
    <source>
        <dbReference type="ARBA" id="ARBA00022679"/>
    </source>
</evidence>
<name>A0A916Q7M2_9FIRM</name>
<evidence type="ECO:0000256" key="1">
    <source>
        <dbReference type="ARBA" id="ARBA00002724"/>
    </source>
</evidence>
<evidence type="ECO:0000313" key="17">
    <source>
        <dbReference type="Proteomes" id="UP000613208"/>
    </source>
</evidence>
<dbReference type="InterPro" id="IPR049560">
    <property type="entry name" value="MeTrfase_RsmB-F_NOP2_cat"/>
</dbReference>
<keyword evidence="17" id="KW-1185">Reference proteome</keyword>
<dbReference type="InterPro" id="IPR023267">
    <property type="entry name" value="RCMT"/>
</dbReference>
<dbReference type="Pfam" id="PF01189">
    <property type="entry name" value="Methyltr_RsmB-F"/>
    <property type="match status" value="1"/>
</dbReference>
<dbReference type="EC" id="2.1.1.176" evidence="3"/>
<feature type="coiled-coil region" evidence="14">
    <location>
        <begin position="285"/>
        <end position="324"/>
    </location>
</feature>
<evidence type="ECO:0000256" key="3">
    <source>
        <dbReference type="ARBA" id="ARBA00012140"/>
    </source>
</evidence>
<protein>
    <recommendedName>
        <fullName evidence="3">16S rRNA (cytosine(967)-C(5))-methyltransferase</fullName>
        <ecNumber evidence="3">2.1.1.176</ecNumber>
    </recommendedName>
    <alternativeName>
        <fullName evidence="10">16S rRNA m5C967 methyltransferase</fullName>
    </alternativeName>
    <alternativeName>
        <fullName evidence="11">rRNA (cytosine-C(5)-)-methyltransferase RsmB</fullName>
    </alternativeName>
</protein>
<dbReference type="PANTHER" id="PTHR22807">
    <property type="entry name" value="NOP2 YEAST -RELATED NOL1/NOP2/FMU SUN DOMAIN-CONTAINING"/>
    <property type="match status" value="1"/>
</dbReference>
<evidence type="ECO:0000256" key="13">
    <source>
        <dbReference type="PROSITE-ProRule" id="PRU01023"/>
    </source>
</evidence>
<evidence type="ECO:0000256" key="2">
    <source>
        <dbReference type="ARBA" id="ARBA00004496"/>
    </source>
</evidence>
<dbReference type="Gene3D" id="1.10.940.10">
    <property type="entry name" value="NusB-like"/>
    <property type="match status" value="1"/>
</dbReference>
<comment type="subcellular location">
    <subcellularLocation>
        <location evidence="2">Cytoplasm</location>
    </subcellularLocation>
</comment>
<dbReference type="InterPro" id="IPR006027">
    <property type="entry name" value="NusB_RsmB_TIM44"/>
</dbReference>
<dbReference type="GO" id="GO:0008649">
    <property type="term" value="F:rRNA methyltransferase activity"/>
    <property type="evidence" value="ECO:0007669"/>
    <property type="project" value="InterPro"/>
</dbReference>
<dbReference type="Gene3D" id="3.40.50.150">
    <property type="entry name" value="Vaccinia Virus protein VP39"/>
    <property type="match status" value="1"/>
</dbReference>
<dbReference type="NCBIfam" id="NF011494">
    <property type="entry name" value="PRK14902.1"/>
    <property type="match status" value="1"/>
</dbReference>
<dbReference type="PANTHER" id="PTHR22807:SF53">
    <property type="entry name" value="RIBOSOMAL RNA SMALL SUBUNIT METHYLTRANSFERASE B-RELATED"/>
    <property type="match status" value="1"/>
</dbReference>
<gene>
    <name evidence="16" type="primary">rsmB</name>
    <name evidence="16" type="ORF">ANBU17_22500</name>
</gene>
<dbReference type="GO" id="GO:0006355">
    <property type="term" value="P:regulation of DNA-templated transcription"/>
    <property type="evidence" value="ECO:0007669"/>
    <property type="project" value="InterPro"/>
</dbReference>
<dbReference type="Pfam" id="PF01029">
    <property type="entry name" value="NusB"/>
    <property type="match status" value="1"/>
</dbReference>
<dbReference type="InterPro" id="IPR001678">
    <property type="entry name" value="MeTrfase_RsmB-F_NOP2_dom"/>
</dbReference>
<dbReference type="Proteomes" id="UP000613208">
    <property type="component" value="Unassembled WGS sequence"/>
</dbReference>
<evidence type="ECO:0000256" key="9">
    <source>
        <dbReference type="ARBA" id="ARBA00022884"/>
    </source>
</evidence>
<sequence length="447" mass="50810">MENPREQALDVLIKVDKKEELSHIIIGNVLEKYQLSPKRDRAFFTRLTEGTLERLITIDYVIDQFSRTKLRKCRPLIRSLLRMGTYQILYMDQVPDSAACNEAVKLAKKRGFSRLSGFVNGVLRNISRNKDHIAWPDQNKDKNVWLSVKYSMPVWLIEFFRETYDAETVEKMAASFLEEKETTLCCLKTRGGREPVKKEFLEEGIHVRDGILCDEALKISGYDSLYRLSAFREGKCFVQDESSMLAASLAGARAGQTVLDLCSAPGGKAMYMADQMNGEGIVIARDLTEEKTDLIEENIERTELENIRVEAADAREQDKDMLEKADVVLADLPCSGLGIMGRKNDIKYNADREQMKELAILQKKILKNAASYVKPGGVLLYSTCTINPEENEENFRWIREESGFEPEDLRPLLPADLKSDTAQDGYLQLLPGIHPCDGFFIGKLRRV</sequence>
<keyword evidence="4" id="KW-0963">Cytoplasm</keyword>
<keyword evidence="5" id="KW-0698">rRNA processing</keyword>
<keyword evidence="9 13" id="KW-0694">RNA-binding</keyword>
<evidence type="ECO:0000256" key="5">
    <source>
        <dbReference type="ARBA" id="ARBA00022552"/>
    </source>
</evidence>
<accession>A0A916Q7M2</accession>
<organism evidence="16 17">
    <name type="scientific">Anaerostipes butyraticus</name>
    <dbReference type="NCBI Taxonomy" id="645466"/>
    <lineage>
        <taxon>Bacteria</taxon>
        <taxon>Bacillati</taxon>
        <taxon>Bacillota</taxon>
        <taxon>Clostridia</taxon>
        <taxon>Lachnospirales</taxon>
        <taxon>Lachnospiraceae</taxon>
        <taxon>Anaerostipes</taxon>
    </lineage>
</organism>
<dbReference type="GO" id="GO:0003723">
    <property type="term" value="F:RNA binding"/>
    <property type="evidence" value="ECO:0007669"/>
    <property type="project" value="UniProtKB-UniRule"/>
</dbReference>
<keyword evidence="7 13" id="KW-0808">Transferase</keyword>
<comment type="catalytic activity">
    <reaction evidence="12">
        <text>cytidine(967) in 16S rRNA + S-adenosyl-L-methionine = 5-methylcytidine(967) in 16S rRNA + S-adenosyl-L-homocysteine + H(+)</text>
        <dbReference type="Rhea" id="RHEA:42748"/>
        <dbReference type="Rhea" id="RHEA-COMP:10219"/>
        <dbReference type="Rhea" id="RHEA-COMP:10220"/>
        <dbReference type="ChEBI" id="CHEBI:15378"/>
        <dbReference type="ChEBI" id="CHEBI:57856"/>
        <dbReference type="ChEBI" id="CHEBI:59789"/>
        <dbReference type="ChEBI" id="CHEBI:74483"/>
        <dbReference type="ChEBI" id="CHEBI:82748"/>
        <dbReference type="EC" id="2.1.1.176"/>
    </reaction>
</comment>
<keyword evidence="8 13" id="KW-0949">S-adenosyl-L-methionine</keyword>
<comment type="similarity">
    <text evidence="13">Belongs to the class I-like SAM-binding methyltransferase superfamily. RsmB/NOP family.</text>
</comment>
<feature type="binding site" evidence="13">
    <location>
        <position position="313"/>
    </location>
    <ligand>
        <name>S-adenosyl-L-methionine</name>
        <dbReference type="ChEBI" id="CHEBI:59789"/>
    </ligand>
</feature>
<evidence type="ECO:0000256" key="8">
    <source>
        <dbReference type="ARBA" id="ARBA00022691"/>
    </source>
</evidence>
<comment type="function">
    <text evidence="1">Specifically methylates the cytosine at position 967 (m5C967) of 16S rRNA.</text>
</comment>
<dbReference type="InterPro" id="IPR035926">
    <property type="entry name" value="NusB-like_sf"/>
</dbReference>
<evidence type="ECO:0000313" key="16">
    <source>
        <dbReference type="EMBL" id="GFO85903.1"/>
    </source>
</evidence>
<dbReference type="CDD" id="cd02440">
    <property type="entry name" value="AdoMet_MTases"/>
    <property type="match status" value="1"/>
</dbReference>
<feature type="binding site" evidence="13">
    <location>
        <begin position="262"/>
        <end position="268"/>
    </location>
    <ligand>
        <name>S-adenosyl-L-methionine</name>
        <dbReference type="ChEBI" id="CHEBI:59789"/>
    </ligand>
</feature>
<evidence type="ECO:0000259" key="15">
    <source>
        <dbReference type="PROSITE" id="PS51686"/>
    </source>
</evidence>
<evidence type="ECO:0000256" key="11">
    <source>
        <dbReference type="ARBA" id="ARBA00031088"/>
    </source>
</evidence>
<feature type="domain" description="SAM-dependent MTase RsmB/NOP-type" evidence="15">
    <location>
        <begin position="172"/>
        <end position="447"/>
    </location>
</feature>
<keyword evidence="6 13" id="KW-0489">Methyltransferase</keyword>
<keyword evidence="14" id="KW-0175">Coiled coil</keyword>
<feature type="active site" description="Nucleophile" evidence="13">
    <location>
        <position position="384"/>
    </location>
</feature>
<dbReference type="InterPro" id="IPR004573">
    <property type="entry name" value="rRNA_ssu_MeTfrase_B"/>
</dbReference>
<evidence type="ECO:0000256" key="4">
    <source>
        <dbReference type="ARBA" id="ARBA00022490"/>
    </source>
</evidence>
<dbReference type="GO" id="GO:0005737">
    <property type="term" value="C:cytoplasm"/>
    <property type="evidence" value="ECO:0007669"/>
    <property type="project" value="UniProtKB-SubCell"/>
</dbReference>
<evidence type="ECO:0000256" key="12">
    <source>
        <dbReference type="ARBA" id="ARBA00047283"/>
    </source>
</evidence>
<dbReference type="PROSITE" id="PS51686">
    <property type="entry name" value="SAM_MT_RSMB_NOP"/>
    <property type="match status" value="1"/>
</dbReference>
<dbReference type="RefSeq" id="WP_201311590.1">
    <property type="nucleotide sequence ID" value="NZ_BLYI01000047.1"/>
</dbReference>
<dbReference type="EMBL" id="BLYI01000047">
    <property type="protein sequence ID" value="GFO85903.1"/>
    <property type="molecule type" value="Genomic_DNA"/>
</dbReference>
<comment type="caution">
    <text evidence="16">The sequence shown here is derived from an EMBL/GenBank/DDBJ whole genome shotgun (WGS) entry which is preliminary data.</text>
</comment>
<dbReference type="PRINTS" id="PR02008">
    <property type="entry name" value="RCMTFAMILY"/>
</dbReference>
<feature type="binding site" evidence="13">
    <location>
        <position position="331"/>
    </location>
    <ligand>
        <name>S-adenosyl-L-methionine</name>
        <dbReference type="ChEBI" id="CHEBI:59789"/>
    </ligand>
</feature>
<dbReference type="InterPro" id="IPR029063">
    <property type="entry name" value="SAM-dependent_MTases_sf"/>
</dbReference>
<dbReference type="SUPFAM" id="SSF48013">
    <property type="entry name" value="NusB-like"/>
    <property type="match status" value="1"/>
</dbReference>
<feature type="binding site" evidence="13">
    <location>
        <position position="286"/>
    </location>
    <ligand>
        <name>S-adenosyl-L-methionine</name>
        <dbReference type="ChEBI" id="CHEBI:59789"/>
    </ligand>
</feature>
<reference evidence="16" key="1">
    <citation type="submission" date="2020-06" db="EMBL/GenBank/DDBJ databases">
        <title>Characterization of fructooligosaccharide metabolism and fructooligosaccharide-degrading enzymes in human commensal butyrate producers.</title>
        <authorList>
            <person name="Tanno H."/>
            <person name="Fujii T."/>
            <person name="Hirano K."/>
            <person name="Maeno S."/>
            <person name="Tonozuka T."/>
            <person name="Sakamoto M."/>
            <person name="Ohkuma M."/>
            <person name="Tochio T."/>
            <person name="Endo A."/>
        </authorList>
    </citation>
    <scope>NUCLEOTIDE SEQUENCE</scope>
    <source>
        <strain evidence="16">JCM 17466</strain>
    </source>
</reference>
<dbReference type="NCBIfam" id="TIGR00563">
    <property type="entry name" value="rsmB"/>
    <property type="match status" value="1"/>
</dbReference>
<dbReference type="AlphaFoldDB" id="A0A916Q7M2"/>